<dbReference type="SUPFAM" id="SSF142906">
    <property type="entry name" value="YjbR-like"/>
    <property type="match status" value="1"/>
</dbReference>
<keyword evidence="2" id="KW-1185">Reference proteome</keyword>
<dbReference type="Proteomes" id="UP000006457">
    <property type="component" value="Unassembled WGS sequence"/>
</dbReference>
<dbReference type="InterPro" id="IPR007351">
    <property type="entry name" value="YjbR"/>
</dbReference>
<evidence type="ECO:0000313" key="1">
    <source>
        <dbReference type="EMBL" id="EIJ67282.1"/>
    </source>
</evidence>
<comment type="caution">
    <text evidence="1">The sequence shown here is derived from an EMBL/GenBank/DDBJ whole genome shotgun (WGS) entry which is preliminary data.</text>
</comment>
<dbReference type="InterPro" id="IPR038056">
    <property type="entry name" value="YjbR-like_sf"/>
</dbReference>
<dbReference type="InterPro" id="IPR015947">
    <property type="entry name" value="PUA-like_sf"/>
</dbReference>
<protein>
    <submittedName>
        <fullName evidence="1">PF04237 family protein</fullName>
    </submittedName>
</protein>
<dbReference type="RefSeq" id="WP_005761750.1">
    <property type="nucleotide sequence ID" value="NZ_AJSX01000047.1"/>
</dbReference>
<gene>
    <name evidence="1" type="ORF">HMPREF1052_0824</name>
</gene>
<dbReference type="Gene3D" id="3.90.1150.30">
    <property type="match status" value="1"/>
</dbReference>
<dbReference type="AlphaFoldDB" id="I3D6D9"/>
<sequence length="254" mass="29632">MANNLKTEILHYALQQYGCEPEYLWKNYPTYAVLRHQDNNKWYAILMSVCAEHLGLLGTEKIDVMNVKCSPEMQSMFVTQTGFLPAYHMNKSHWISILLDGSVDKESIIFLLNSSFDLTASKRHKKKLGIVRYNEWILPANPKYYDVEKYLHEGMETLWKQSNNIAVGDQVYIYVTEPTGAIRYKCEVLEVNIPYESEREDLMIKRVMKVKCLKEYDNALITRDKMKAFGVSAVRGPRHMPYCLKTEIELLEQV</sequence>
<dbReference type="eggNOG" id="COG2315">
    <property type="taxonomic scope" value="Bacteria"/>
</dbReference>
<dbReference type="PANTHER" id="PTHR35145">
    <property type="entry name" value="CYTOPLASMIC PROTEIN-RELATED"/>
    <property type="match status" value="1"/>
</dbReference>
<dbReference type="Pfam" id="PF04237">
    <property type="entry name" value="YjbR"/>
    <property type="match status" value="1"/>
</dbReference>
<dbReference type="SUPFAM" id="SSF88697">
    <property type="entry name" value="PUA domain-like"/>
    <property type="match status" value="1"/>
</dbReference>
<proteinExistence type="predicted"/>
<evidence type="ECO:0000313" key="2">
    <source>
        <dbReference type="Proteomes" id="UP000006457"/>
    </source>
</evidence>
<dbReference type="InterPro" id="IPR058532">
    <property type="entry name" value="YjbR/MT2646/Rv2570-like"/>
</dbReference>
<name>I3D6D9_9PAST</name>
<reference evidence="1 2" key="1">
    <citation type="submission" date="2012-03" db="EMBL/GenBank/DDBJ databases">
        <authorList>
            <person name="Harkins D.M."/>
            <person name="Madupu R."/>
            <person name="Durkin A.S."/>
            <person name="Torralba M."/>
            <person name="Methe B."/>
            <person name="Sutton G.G."/>
            <person name="Nelson K.E."/>
        </authorList>
    </citation>
    <scope>NUCLEOTIDE SEQUENCE [LARGE SCALE GENOMIC DNA]</scope>
    <source>
        <strain evidence="1 2">CCUG 2042</strain>
    </source>
</reference>
<dbReference type="EMBL" id="AJSX01000047">
    <property type="protein sequence ID" value="EIJ67282.1"/>
    <property type="molecule type" value="Genomic_DNA"/>
</dbReference>
<dbReference type="PANTHER" id="PTHR35145:SF1">
    <property type="entry name" value="CYTOPLASMIC PROTEIN"/>
    <property type="match status" value="1"/>
</dbReference>
<dbReference type="OrthoDB" id="3194910at2"/>
<accession>I3D6D9</accession>
<organism evidence="1 2">
    <name type="scientific">Pasteurella bettyae CCUG 2042</name>
    <dbReference type="NCBI Taxonomy" id="1095749"/>
    <lineage>
        <taxon>Bacteria</taxon>
        <taxon>Pseudomonadati</taxon>
        <taxon>Pseudomonadota</taxon>
        <taxon>Gammaproteobacteria</taxon>
        <taxon>Pasteurellales</taxon>
        <taxon>Pasteurellaceae</taxon>
        <taxon>Pasteurella</taxon>
    </lineage>
</organism>
<dbReference type="PATRIC" id="fig|1095749.3.peg.2155"/>